<dbReference type="EMBL" id="CP039126">
    <property type="protein sequence ID" value="QMW81306.1"/>
    <property type="molecule type" value="Genomic_DNA"/>
</dbReference>
<dbReference type="AlphaFoldDB" id="A0A2S4GH30"/>
<gene>
    <name evidence="1" type="ORF">E5259_05085</name>
</gene>
<evidence type="ECO:0000313" key="1">
    <source>
        <dbReference type="EMBL" id="QMW81306.1"/>
    </source>
</evidence>
<dbReference type="Proteomes" id="UP000515789">
    <property type="component" value="Chromosome"/>
</dbReference>
<dbReference type="GO" id="GO:0005886">
    <property type="term" value="C:plasma membrane"/>
    <property type="evidence" value="ECO:0007669"/>
    <property type="project" value="InterPro"/>
</dbReference>
<name>A0A2S4GH30_9FIRM</name>
<reference evidence="1 2" key="1">
    <citation type="submission" date="2019-04" db="EMBL/GenBank/DDBJ databases">
        <authorList>
            <person name="Schori C."/>
            <person name="Ahrens C."/>
        </authorList>
    </citation>
    <scope>NUCLEOTIDE SEQUENCE [LARGE SCALE GENOMIC DNA]</scope>
    <source>
        <strain evidence="1 2">DSM 2950</strain>
    </source>
</reference>
<dbReference type="RefSeq" id="WP_081624793.1">
    <property type="nucleotide sequence ID" value="NZ_AP031416.1"/>
</dbReference>
<accession>A0A2S4GH30</accession>
<dbReference type="InterPro" id="IPR011726">
    <property type="entry name" value="KdpF"/>
</dbReference>
<dbReference type="GeneID" id="97122484"/>
<protein>
    <submittedName>
        <fullName evidence="1">Potassium-transporting ATPase subunit F</fullName>
    </submittedName>
</protein>
<dbReference type="Pfam" id="PF09604">
    <property type="entry name" value="Potass_KdpF"/>
    <property type="match status" value="1"/>
</dbReference>
<dbReference type="GO" id="GO:0008556">
    <property type="term" value="F:P-type potassium transmembrane transporter activity"/>
    <property type="evidence" value="ECO:0007669"/>
    <property type="project" value="InterPro"/>
</dbReference>
<sequence>MILLGIVILLIAAYLFYALVYPEKL</sequence>
<evidence type="ECO:0000313" key="2">
    <source>
        <dbReference type="Proteomes" id="UP000515789"/>
    </source>
</evidence>
<organism evidence="1 2">
    <name type="scientific">Blautia producta</name>
    <dbReference type="NCBI Taxonomy" id="33035"/>
    <lineage>
        <taxon>Bacteria</taxon>
        <taxon>Bacillati</taxon>
        <taxon>Bacillota</taxon>
        <taxon>Clostridia</taxon>
        <taxon>Lachnospirales</taxon>
        <taxon>Lachnospiraceae</taxon>
        <taxon>Blautia</taxon>
    </lineage>
</organism>
<proteinExistence type="predicted"/>